<keyword evidence="4" id="KW-1185">Reference proteome</keyword>
<keyword evidence="1" id="KW-1133">Transmembrane helix</keyword>
<dbReference type="AlphaFoldDB" id="A0A226ERV5"/>
<gene>
    <name evidence="3" type="ORF">Fcan01_05402</name>
</gene>
<feature type="transmembrane region" description="Helical" evidence="1">
    <location>
        <begin position="52"/>
        <end position="78"/>
    </location>
</feature>
<keyword evidence="2" id="KW-0732">Signal</keyword>
<sequence length="115" mass="12659">MQILLNKFAIKWFLSTILLLSHTHLVSGNTKISARKASGPDGTSTSEEITEVWFHGVYPAVYVIGIVICGGILIWIAVRTIIFYMAHYPSSFRALGDGTLDFITARVLKGIAAEF</sequence>
<protein>
    <submittedName>
        <fullName evidence="3">Uncharacterized protein</fullName>
    </submittedName>
</protein>
<accession>A0A226ERV5</accession>
<evidence type="ECO:0000256" key="1">
    <source>
        <dbReference type="SAM" id="Phobius"/>
    </source>
</evidence>
<evidence type="ECO:0000256" key="2">
    <source>
        <dbReference type="SAM" id="SignalP"/>
    </source>
</evidence>
<organism evidence="3 4">
    <name type="scientific">Folsomia candida</name>
    <name type="common">Springtail</name>
    <dbReference type="NCBI Taxonomy" id="158441"/>
    <lineage>
        <taxon>Eukaryota</taxon>
        <taxon>Metazoa</taxon>
        <taxon>Ecdysozoa</taxon>
        <taxon>Arthropoda</taxon>
        <taxon>Hexapoda</taxon>
        <taxon>Collembola</taxon>
        <taxon>Entomobryomorpha</taxon>
        <taxon>Isotomoidea</taxon>
        <taxon>Isotomidae</taxon>
        <taxon>Proisotominae</taxon>
        <taxon>Folsomia</taxon>
    </lineage>
</organism>
<feature type="signal peptide" evidence="2">
    <location>
        <begin position="1"/>
        <end position="28"/>
    </location>
</feature>
<feature type="chain" id="PRO_5013302435" evidence="2">
    <location>
        <begin position="29"/>
        <end position="115"/>
    </location>
</feature>
<comment type="caution">
    <text evidence="3">The sequence shown here is derived from an EMBL/GenBank/DDBJ whole genome shotgun (WGS) entry which is preliminary data.</text>
</comment>
<dbReference type="Proteomes" id="UP000198287">
    <property type="component" value="Unassembled WGS sequence"/>
</dbReference>
<reference evidence="3 4" key="1">
    <citation type="submission" date="2015-12" db="EMBL/GenBank/DDBJ databases">
        <title>The genome of Folsomia candida.</title>
        <authorList>
            <person name="Faddeeva A."/>
            <person name="Derks M.F."/>
            <person name="Anvar Y."/>
            <person name="Smit S."/>
            <person name="Van Straalen N."/>
            <person name="Roelofs D."/>
        </authorList>
    </citation>
    <scope>NUCLEOTIDE SEQUENCE [LARGE SCALE GENOMIC DNA]</scope>
    <source>
        <strain evidence="3 4">VU population</strain>
        <tissue evidence="3">Whole body</tissue>
    </source>
</reference>
<proteinExistence type="predicted"/>
<name>A0A226ERV5_FOLCA</name>
<keyword evidence="1" id="KW-0812">Transmembrane</keyword>
<keyword evidence="1" id="KW-0472">Membrane</keyword>
<evidence type="ECO:0000313" key="4">
    <source>
        <dbReference type="Proteomes" id="UP000198287"/>
    </source>
</evidence>
<dbReference type="EMBL" id="LNIX01000002">
    <property type="protein sequence ID" value="OXA60342.1"/>
    <property type="molecule type" value="Genomic_DNA"/>
</dbReference>
<evidence type="ECO:0000313" key="3">
    <source>
        <dbReference type="EMBL" id="OXA60342.1"/>
    </source>
</evidence>